<reference evidence="1 2" key="1">
    <citation type="journal article" date="2014" name="Int. J. Syst. Evol. Microbiol.">
        <title>Complete genome sequence of Corynebacterium casei LMG S-19264T (=DSM 44701T), isolated from a smear-ripened cheese.</title>
        <authorList>
            <consortium name="US DOE Joint Genome Institute (JGI-PGF)"/>
            <person name="Walter F."/>
            <person name="Albersmeier A."/>
            <person name="Kalinowski J."/>
            <person name="Ruckert C."/>
        </authorList>
    </citation>
    <scope>NUCLEOTIDE SEQUENCE [LARGE SCALE GENOMIC DNA]</scope>
    <source>
        <strain evidence="1 2">KCTC 12285</strain>
    </source>
</reference>
<dbReference type="Proteomes" id="UP000601108">
    <property type="component" value="Unassembled WGS sequence"/>
</dbReference>
<dbReference type="InterPro" id="IPR024078">
    <property type="entry name" value="LmbE-like_dom_sf"/>
</dbReference>
<comment type="caution">
    <text evidence="1">The sequence shown here is derived from an EMBL/GenBank/DDBJ whole genome shotgun (WGS) entry which is preliminary data.</text>
</comment>
<dbReference type="SUPFAM" id="SSF52317">
    <property type="entry name" value="Class I glutamine amidotransferase-like"/>
    <property type="match status" value="1"/>
</dbReference>
<dbReference type="RefSeq" id="WP_027412749.1">
    <property type="nucleotide sequence ID" value="NZ_BMWS01000023.1"/>
</dbReference>
<protein>
    <submittedName>
        <fullName evidence="1">PIG-L domain-containing protein</fullName>
    </submittedName>
</protein>
<dbReference type="Gene3D" id="3.40.50.10320">
    <property type="entry name" value="LmbE-like"/>
    <property type="match status" value="1"/>
</dbReference>
<proteinExistence type="predicted"/>
<dbReference type="SUPFAM" id="SSF102588">
    <property type="entry name" value="LmbE-like"/>
    <property type="match status" value="1"/>
</dbReference>
<dbReference type="InterPro" id="IPR003737">
    <property type="entry name" value="GlcNAc_PI_deacetylase-related"/>
</dbReference>
<dbReference type="AlphaFoldDB" id="A0A918JY38"/>
<dbReference type="GO" id="GO:0016811">
    <property type="term" value="F:hydrolase activity, acting on carbon-nitrogen (but not peptide) bonds, in linear amides"/>
    <property type="evidence" value="ECO:0007669"/>
    <property type="project" value="TreeGrafter"/>
</dbReference>
<dbReference type="PANTHER" id="PTHR12993">
    <property type="entry name" value="N-ACETYLGLUCOSAMINYL-PHOSPHATIDYLINOSITOL DE-N-ACETYLASE-RELATED"/>
    <property type="match status" value="1"/>
</dbReference>
<evidence type="ECO:0000313" key="2">
    <source>
        <dbReference type="Proteomes" id="UP000601108"/>
    </source>
</evidence>
<dbReference type="InterPro" id="IPR029062">
    <property type="entry name" value="Class_I_gatase-like"/>
</dbReference>
<evidence type="ECO:0000313" key="1">
    <source>
        <dbReference type="EMBL" id="GGX27228.1"/>
    </source>
</evidence>
<organism evidence="1 2">
    <name type="scientific">Aquimarina muelleri</name>
    <dbReference type="NCBI Taxonomy" id="279356"/>
    <lineage>
        <taxon>Bacteria</taxon>
        <taxon>Pseudomonadati</taxon>
        <taxon>Bacteroidota</taxon>
        <taxon>Flavobacteriia</taxon>
        <taxon>Flavobacteriales</taxon>
        <taxon>Flavobacteriaceae</taxon>
        <taxon>Aquimarina</taxon>
    </lineage>
</organism>
<dbReference type="Pfam" id="PF02585">
    <property type="entry name" value="PIG-L"/>
    <property type="match status" value="1"/>
</dbReference>
<keyword evidence="2" id="KW-1185">Reference proteome</keyword>
<accession>A0A918JY38</accession>
<dbReference type="PANTHER" id="PTHR12993:SF11">
    <property type="entry name" value="N-ACETYLGLUCOSAMINYL-PHOSPHATIDYLINOSITOL DE-N-ACETYLASE"/>
    <property type="match status" value="1"/>
</dbReference>
<gene>
    <name evidence="1" type="ORF">GCM10007384_30680</name>
</gene>
<dbReference type="EMBL" id="BMWS01000023">
    <property type="protein sequence ID" value="GGX27228.1"/>
    <property type="molecule type" value="Genomic_DNA"/>
</dbReference>
<name>A0A918JY38_9FLAO</name>
<sequence length="832" mass="93791">MRKLFFVACIQILFPFLIQGQQPKKPNASEIHQALQKLNFLGSVLYVAAHPDDENTRLISYMANHTKARTAYLSLTRGDGGQNLIGPEIREQLGVIRTQELLAARRTDGGEQLFTRANDFGYSKHPDETLSIWDKKEVLGDVIWAIRKFRPDVIINRFDHRTPGSTHGHHTSSAILSTEAFDISANDNIYPEQLKYTKTWQPKRLFFNTSWWFYGSKENFEKADKTKLLEFDTGVYYPSLGLSNSEIASLSRSQHKSQGFGSTGNRGKESEYIELIKGELPKDKTNIFEGIDTSWNRIKNGKAIGDILLQVENYFDFKNPSASIPELVKAYQLIQQLDDEHWKKIKSKEIVEIIASASGLYLEAVTTDANTTKGSEVSIKVEAINRSNSNMSLESIKISEIGINDLPKISLENNTSNTFEYKGSIPNDFEYTNAYWLNKKGSLGMYNVTDQKLIGKPETEHKIKAVFTVTIEGVTIPFTKAVVYKTNDPVKGEVYKPFEIIPLISASIKDKVIIYANGASKQIPVKIKAGKSNITGTITLTHPEGWQITPASLDFKLSQKGEEKIVVFQLTSPENQSEGYISPEIKINNEIYSSEVITIDYDHIPYQTIIVPSETKVVRLDIKKKGQNIGYIEGAGDVVPESLRQIGYNVNNIDPESITTENIKSYDAIVVGIRAYNTIDQLKFKQQYLLEYVKNGGNLLIQYNTNHRLKITNNLGPYPLKLSRDRVTDENAKINFLSPEHPVLNTPNKITDKDFNGWVQERGLYFPNEWSKDYTPILSAKDAGETEKKGALLVAKYGKGYYIYTGLSFFREFPAGVSGAYRIFANMISLGK</sequence>